<evidence type="ECO:0000313" key="2">
    <source>
        <dbReference type="EnsemblMetazoa" id="AMAM009034-PA"/>
    </source>
</evidence>
<accession>A0A182SLB2</accession>
<dbReference type="EnsemblMetazoa" id="AMAM009034-RA">
    <property type="protein sequence ID" value="AMAM009034-PA"/>
    <property type="gene ID" value="AMAM009034"/>
</dbReference>
<name>A0A182SLB2_9DIPT</name>
<reference evidence="2" key="2">
    <citation type="submission" date="2020-05" db="UniProtKB">
        <authorList>
            <consortium name="EnsemblMetazoa"/>
        </authorList>
    </citation>
    <scope>IDENTIFICATION</scope>
    <source>
        <strain evidence="2">maculatus3</strain>
    </source>
</reference>
<dbReference type="VEuPathDB" id="VectorBase:AMAM009034"/>
<evidence type="ECO:0000259" key="1">
    <source>
        <dbReference type="Pfam" id="PF20500"/>
    </source>
</evidence>
<proteinExistence type="predicted"/>
<dbReference type="InterPro" id="IPR046804">
    <property type="entry name" value="DNA-PKcs_N"/>
</dbReference>
<feature type="domain" description="DNA-PKcs N-terminal" evidence="1">
    <location>
        <begin position="50"/>
        <end position="320"/>
    </location>
</feature>
<keyword evidence="3" id="KW-1185">Reference proteome</keyword>
<organism evidence="2 3">
    <name type="scientific">Anopheles maculatus</name>
    <dbReference type="NCBI Taxonomy" id="74869"/>
    <lineage>
        <taxon>Eukaryota</taxon>
        <taxon>Metazoa</taxon>
        <taxon>Ecdysozoa</taxon>
        <taxon>Arthropoda</taxon>
        <taxon>Hexapoda</taxon>
        <taxon>Insecta</taxon>
        <taxon>Pterygota</taxon>
        <taxon>Neoptera</taxon>
        <taxon>Endopterygota</taxon>
        <taxon>Diptera</taxon>
        <taxon>Nematocera</taxon>
        <taxon>Culicoidea</taxon>
        <taxon>Culicidae</taxon>
        <taxon>Anophelinae</taxon>
        <taxon>Anopheles</taxon>
        <taxon>Anopheles maculatus group</taxon>
    </lineage>
</organism>
<reference evidence="3" key="1">
    <citation type="submission" date="2013-09" db="EMBL/GenBank/DDBJ databases">
        <title>The Genome Sequence of Anopheles maculatus species B.</title>
        <authorList>
            <consortium name="The Broad Institute Genomics Platform"/>
            <person name="Neafsey D.E."/>
            <person name="Besansky N."/>
            <person name="Howell P."/>
            <person name="Walton C."/>
            <person name="Young S.K."/>
            <person name="Zeng Q."/>
            <person name="Gargeya S."/>
            <person name="Fitzgerald M."/>
            <person name="Haas B."/>
            <person name="Abouelleil A."/>
            <person name="Allen A.W."/>
            <person name="Alvarado L."/>
            <person name="Arachchi H.M."/>
            <person name="Berlin A.M."/>
            <person name="Chapman S.B."/>
            <person name="Gainer-Dewar J."/>
            <person name="Goldberg J."/>
            <person name="Griggs A."/>
            <person name="Gujja S."/>
            <person name="Hansen M."/>
            <person name="Howarth C."/>
            <person name="Imamovic A."/>
            <person name="Ireland A."/>
            <person name="Larimer J."/>
            <person name="McCowan C."/>
            <person name="Murphy C."/>
            <person name="Pearson M."/>
            <person name="Poon T.W."/>
            <person name="Priest M."/>
            <person name="Roberts A."/>
            <person name="Saif S."/>
            <person name="Shea T."/>
            <person name="Sisk P."/>
            <person name="Sykes S."/>
            <person name="Wortman J."/>
            <person name="Nusbaum C."/>
            <person name="Birren B."/>
        </authorList>
    </citation>
    <scope>NUCLEOTIDE SEQUENCE [LARGE SCALE GENOMIC DNA]</scope>
    <source>
        <strain evidence="3">maculatus3</strain>
    </source>
</reference>
<protein>
    <recommendedName>
        <fullName evidence="1">DNA-PKcs N-terminal domain-containing protein</fullName>
    </recommendedName>
</protein>
<dbReference type="AlphaFoldDB" id="A0A182SLB2"/>
<dbReference type="SUPFAM" id="SSF48371">
    <property type="entry name" value="ARM repeat"/>
    <property type="match status" value="1"/>
</dbReference>
<dbReference type="InterPro" id="IPR016024">
    <property type="entry name" value="ARM-type_fold"/>
</dbReference>
<evidence type="ECO:0000313" key="3">
    <source>
        <dbReference type="Proteomes" id="UP000075901"/>
    </source>
</evidence>
<dbReference type="Proteomes" id="UP000075901">
    <property type="component" value="Unassembled WGS sequence"/>
</dbReference>
<dbReference type="Gene3D" id="1.25.10.10">
    <property type="entry name" value="Leucine-rich Repeat Variant"/>
    <property type="match status" value="1"/>
</dbReference>
<dbReference type="InterPro" id="IPR011989">
    <property type="entry name" value="ARM-like"/>
</dbReference>
<sequence length="341" mass="38702">MQSDLSTCLRQLKTCLDTQQIPQARSVIDRITQLIIEKADESPSETDFKLECLFTAQNGLVAFLEKSFTNAKHFAKVIEDAFELLRKTIEKHSTLLGKRMSIVVPIAIRCIQSSSVPARPRELATLVLQDSIAYGCLQSDSYEKLGQLSGELLVVFQQGKLPNRFQQNLYELIGQLAKHFPESVAAPKRMRDIFMNAAEKQLLEENYPSLVSLAGAIRGLDLFLVHFAPSESDRELRQRLYLMVKKLSIWEESRSERVVFRNALQLLANHAPLFTLHLYLDHVHWQTMLAGKWIKSTNQDDRHIALNALYAFHGEVARILSCPELTAASERECPPTVDVLN</sequence>
<dbReference type="Pfam" id="PF20500">
    <property type="entry name" value="DNA-PKcs_N"/>
    <property type="match status" value="1"/>
</dbReference>